<dbReference type="EMBL" id="KZ506109">
    <property type="protein sequence ID" value="PKU41501.1"/>
    <property type="molecule type" value="Genomic_DNA"/>
</dbReference>
<proteinExistence type="predicted"/>
<dbReference type="PANTHER" id="PTHR33332">
    <property type="entry name" value="REVERSE TRANSCRIPTASE DOMAIN-CONTAINING PROTEIN"/>
    <property type="match status" value="1"/>
</dbReference>
<keyword evidence="1" id="KW-0548">Nucleotidyltransferase</keyword>
<organism evidence="1 2">
    <name type="scientific">Limosa lapponica baueri</name>
    <dbReference type="NCBI Taxonomy" id="1758121"/>
    <lineage>
        <taxon>Eukaryota</taxon>
        <taxon>Metazoa</taxon>
        <taxon>Chordata</taxon>
        <taxon>Craniata</taxon>
        <taxon>Vertebrata</taxon>
        <taxon>Euteleostomi</taxon>
        <taxon>Archelosauria</taxon>
        <taxon>Archosauria</taxon>
        <taxon>Dinosauria</taxon>
        <taxon>Saurischia</taxon>
        <taxon>Theropoda</taxon>
        <taxon>Coelurosauria</taxon>
        <taxon>Aves</taxon>
        <taxon>Neognathae</taxon>
        <taxon>Neoaves</taxon>
        <taxon>Charadriiformes</taxon>
        <taxon>Scolopacidae</taxon>
        <taxon>Limosa</taxon>
    </lineage>
</organism>
<evidence type="ECO:0000313" key="2">
    <source>
        <dbReference type="Proteomes" id="UP000233556"/>
    </source>
</evidence>
<keyword evidence="2" id="KW-1185">Reference proteome</keyword>
<reference evidence="2" key="2">
    <citation type="submission" date="2017-12" db="EMBL/GenBank/DDBJ databases">
        <title>Genome sequence of the Bar-tailed Godwit (Limosa lapponica baueri).</title>
        <authorList>
            <person name="Lima N.C.B."/>
            <person name="Parody-Merino A.M."/>
            <person name="Battley P.F."/>
            <person name="Fidler A.E."/>
            <person name="Prosdocimi F."/>
        </authorList>
    </citation>
    <scope>NUCLEOTIDE SEQUENCE [LARGE SCALE GENOMIC DNA]</scope>
</reference>
<dbReference type="AlphaFoldDB" id="A0A2I0U667"/>
<protein>
    <submittedName>
        <fullName evidence="1">Rna-directed dna polymerase from mobile element jockey-like</fullName>
    </submittedName>
</protein>
<reference evidence="2" key="1">
    <citation type="submission" date="2017-11" db="EMBL/GenBank/DDBJ databases">
        <authorList>
            <person name="Lima N.C."/>
            <person name="Parody-Merino A.M."/>
            <person name="Battley P.F."/>
            <person name="Fidler A.E."/>
            <person name="Prosdocimi F."/>
        </authorList>
    </citation>
    <scope>NUCLEOTIDE SEQUENCE [LARGE SCALE GENOMIC DNA]</scope>
</reference>
<keyword evidence="1" id="KW-0808">Transferase</keyword>
<gene>
    <name evidence="1" type="ORF">llap_8202</name>
</gene>
<keyword evidence="1" id="KW-0695">RNA-directed DNA polymerase</keyword>
<dbReference type="GO" id="GO:0003964">
    <property type="term" value="F:RNA-directed DNA polymerase activity"/>
    <property type="evidence" value="ECO:0007669"/>
    <property type="project" value="UniProtKB-KW"/>
</dbReference>
<name>A0A2I0U667_LIMLA</name>
<dbReference type="Proteomes" id="UP000233556">
    <property type="component" value="Unassembled WGS sequence"/>
</dbReference>
<dbReference type="OrthoDB" id="416454at2759"/>
<sequence>MKSSWRPVASGVSQGSILVAALFNIFINDLNNGEECTLSKFASEAKLGGVTDTPEGPAAIQRDLDRLEKWVDRNLMKFCKGKCKVLHLRRTMPGTNSTLW</sequence>
<accession>A0A2I0U667</accession>
<evidence type="ECO:0000313" key="1">
    <source>
        <dbReference type="EMBL" id="PKU41501.1"/>
    </source>
</evidence>